<evidence type="ECO:0000313" key="1">
    <source>
        <dbReference type="EMBL" id="RFU83593.1"/>
    </source>
</evidence>
<reference evidence="1 2" key="1">
    <citation type="submission" date="2018-08" db="EMBL/GenBank/DDBJ databases">
        <title>Isolation, diversity and antifungal activity of Actinobacteria from wheat.</title>
        <authorList>
            <person name="Han C."/>
        </authorList>
    </citation>
    <scope>NUCLEOTIDE SEQUENCE [LARGE SCALE GENOMIC DNA]</scope>
    <source>
        <strain evidence="1 2">NEAU-YY421</strain>
    </source>
</reference>
<dbReference type="RefSeq" id="WP_128558749.1">
    <property type="nucleotide sequence ID" value="NZ_QUAK01000194.1"/>
</dbReference>
<gene>
    <name evidence="1" type="ORF">DY218_27175</name>
</gene>
<name>A0A372LZ98_9ACTN</name>
<dbReference type="EMBL" id="QUAK01000194">
    <property type="protein sequence ID" value="RFU83593.1"/>
    <property type="molecule type" value="Genomic_DNA"/>
</dbReference>
<dbReference type="Proteomes" id="UP000263094">
    <property type="component" value="Unassembled WGS sequence"/>
</dbReference>
<proteinExistence type="predicted"/>
<dbReference type="AlphaFoldDB" id="A0A372LZ98"/>
<organism evidence="1 2">
    <name type="scientific">Streptomyces triticagri</name>
    <dbReference type="NCBI Taxonomy" id="2293568"/>
    <lineage>
        <taxon>Bacteria</taxon>
        <taxon>Bacillati</taxon>
        <taxon>Actinomycetota</taxon>
        <taxon>Actinomycetes</taxon>
        <taxon>Kitasatosporales</taxon>
        <taxon>Streptomycetaceae</taxon>
        <taxon>Streptomyces</taxon>
    </lineage>
</organism>
<accession>A0A372LZ98</accession>
<keyword evidence="2" id="KW-1185">Reference proteome</keyword>
<sequence>MPASKAKQAEVALRRSKAIRMRLSGADYETIATDLGYASRGAACTDISRALKTWREQEQQDAEELVQVESLRLEHLQAALWPAALAGEIKAVEASLKIMDRRARLLGLDRPGKVAVEGVPGGAPIALAGPMGEAERLAELQAVVAQIAPDAGALADIDPVDLEGDQ</sequence>
<evidence type="ECO:0000313" key="2">
    <source>
        <dbReference type="Proteomes" id="UP000263094"/>
    </source>
</evidence>
<dbReference type="OrthoDB" id="4209914at2"/>
<protein>
    <submittedName>
        <fullName evidence="1">Uncharacterized protein</fullName>
    </submittedName>
</protein>
<comment type="caution">
    <text evidence="1">The sequence shown here is derived from an EMBL/GenBank/DDBJ whole genome shotgun (WGS) entry which is preliminary data.</text>
</comment>